<dbReference type="GeneID" id="28735852"/>
<evidence type="ECO:0000256" key="1">
    <source>
        <dbReference type="SAM" id="SignalP"/>
    </source>
</evidence>
<comment type="caution">
    <text evidence="2">The sequence shown here is derived from an EMBL/GenBank/DDBJ whole genome shotgun (WGS) entry which is preliminary data.</text>
</comment>
<evidence type="ECO:0000313" key="2">
    <source>
        <dbReference type="EMBL" id="KPI34426.1"/>
    </source>
</evidence>
<dbReference type="Proteomes" id="UP000038010">
    <property type="component" value="Unassembled WGS sequence"/>
</dbReference>
<feature type="signal peptide" evidence="1">
    <location>
        <begin position="1"/>
        <end position="16"/>
    </location>
</feature>
<evidence type="ECO:0008006" key="4">
    <source>
        <dbReference type="Google" id="ProtNLM"/>
    </source>
</evidence>
<dbReference type="AlphaFoldDB" id="A0A0N1GWU5"/>
<proteinExistence type="predicted"/>
<organism evidence="2 3">
    <name type="scientific">Cyphellophora attinorum</name>
    <dbReference type="NCBI Taxonomy" id="1664694"/>
    <lineage>
        <taxon>Eukaryota</taxon>
        <taxon>Fungi</taxon>
        <taxon>Dikarya</taxon>
        <taxon>Ascomycota</taxon>
        <taxon>Pezizomycotina</taxon>
        <taxon>Eurotiomycetes</taxon>
        <taxon>Chaetothyriomycetidae</taxon>
        <taxon>Chaetothyriales</taxon>
        <taxon>Cyphellophoraceae</taxon>
        <taxon>Cyphellophora</taxon>
    </lineage>
</organism>
<accession>A0A0N1GWU5</accession>
<keyword evidence="1" id="KW-0732">Signal</keyword>
<dbReference type="EMBL" id="LFJN01000061">
    <property type="protein sequence ID" value="KPI34426.1"/>
    <property type="molecule type" value="Genomic_DNA"/>
</dbReference>
<sequence length="205" mass="20126">MDRYILLSVLFTAAAARFNQEQIPIQAIADVQGGAPGAAATIAGETISTLLGAADPCDKLAQADKIVSELGGGADAVAAAIGLVAAEQNFNNFNADFPNICADATLPATQELRGITPLVDPALDGAEIANALSAQTKAAPINAVGKSIADLLVEAGFTSFNGADAAGGATGGAAAGGAAVGDAAANATNDNVAADNNCDDEENSR</sequence>
<evidence type="ECO:0000313" key="3">
    <source>
        <dbReference type="Proteomes" id="UP000038010"/>
    </source>
</evidence>
<protein>
    <recommendedName>
        <fullName evidence="4">Circumsporozoite protein</fullName>
    </recommendedName>
</protein>
<keyword evidence="3" id="KW-1185">Reference proteome</keyword>
<dbReference type="VEuPathDB" id="FungiDB:AB675_3881"/>
<feature type="chain" id="PRO_5005872877" description="Circumsporozoite protein" evidence="1">
    <location>
        <begin position="17"/>
        <end position="205"/>
    </location>
</feature>
<dbReference type="STRING" id="1664694.A0A0N1GWU5"/>
<gene>
    <name evidence="2" type="ORF">AB675_3881</name>
</gene>
<reference evidence="2 3" key="1">
    <citation type="submission" date="2015-06" db="EMBL/GenBank/DDBJ databases">
        <title>Draft genome of the ant-associated black yeast Phialophora attae CBS 131958.</title>
        <authorList>
            <person name="Moreno L.F."/>
            <person name="Stielow B.J."/>
            <person name="de Hoog S."/>
            <person name="Vicente V.A."/>
            <person name="Weiss V.A."/>
            <person name="de Vries M."/>
            <person name="Cruz L.M."/>
            <person name="Souza E.M."/>
        </authorList>
    </citation>
    <scope>NUCLEOTIDE SEQUENCE [LARGE SCALE GENOMIC DNA]</scope>
    <source>
        <strain evidence="2 3">CBS 131958</strain>
    </source>
</reference>
<dbReference type="RefSeq" id="XP_017994389.1">
    <property type="nucleotide sequence ID" value="XM_018143972.1"/>
</dbReference>
<dbReference type="OrthoDB" id="2141239at2759"/>
<name>A0A0N1GWU5_9EURO</name>